<organism evidence="2 3">
    <name type="scientific">Nonomuraea mesophila</name>
    <dbReference type="NCBI Taxonomy" id="2530382"/>
    <lineage>
        <taxon>Bacteria</taxon>
        <taxon>Bacillati</taxon>
        <taxon>Actinomycetota</taxon>
        <taxon>Actinomycetes</taxon>
        <taxon>Streptosporangiales</taxon>
        <taxon>Streptosporangiaceae</taxon>
        <taxon>Nonomuraea</taxon>
    </lineage>
</organism>
<dbReference type="EMBL" id="SMLD01000227">
    <property type="protein sequence ID" value="TDE26810.1"/>
    <property type="molecule type" value="Genomic_DNA"/>
</dbReference>
<comment type="caution">
    <text evidence="2">The sequence shown here is derived from an EMBL/GenBank/DDBJ whole genome shotgun (WGS) entry which is preliminary data.</text>
</comment>
<accession>A0A4R5E7F6</accession>
<dbReference type="InterPro" id="IPR036249">
    <property type="entry name" value="Thioredoxin-like_sf"/>
</dbReference>
<dbReference type="SUPFAM" id="SSF52833">
    <property type="entry name" value="Thioredoxin-like"/>
    <property type="match status" value="1"/>
</dbReference>
<evidence type="ECO:0000313" key="2">
    <source>
        <dbReference type="EMBL" id="TDE26810.1"/>
    </source>
</evidence>
<feature type="domain" description="Thioredoxin" evidence="1">
    <location>
        <begin position="43"/>
        <end position="121"/>
    </location>
</feature>
<evidence type="ECO:0000313" key="3">
    <source>
        <dbReference type="Proteomes" id="UP000295136"/>
    </source>
</evidence>
<dbReference type="Proteomes" id="UP000295136">
    <property type="component" value="Unassembled WGS sequence"/>
</dbReference>
<proteinExistence type="predicted"/>
<dbReference type="Pfam" id="PF00085">
    <property type="entry name" value="Thioredoxin"/>
    <property type="match status" value="1"/>
</dbReference>
<gene>
    <name evidence="2" type="ORF">E1295_43715</name>
</gene>
<name>A0A4R5E7F6_9ACTN</name>
<dbReference type="CDD" id="cd02947">
    <property type="entry name" value="TRX_family"/>
    <property type="match status" value="1"/>
</dbReference>
<dbReference type="Gene3D" id="3.40.30.10">
    <property type="entry name" value="Glutaredoxin"/>
    <property type="match status" value="1"/>
</dbReference>
<dbReference type="AlphaFoldDB" id="A0A4R5E7F6"/>
<protein>
    <submittedName>
        <fullName evidence="2">Thioredoxin</fullName>
    </submittedName>
</protein>
<reference evidence="2 3" key="1">
    <citation type="submission" date="2019-03" db="EMBL/GenBank/DDBJ databases">
        <title>Draft genome sequences of novel Actinobacteria.</title>
        <authorList>
            <person name="Sahin N."/>
            <person name="Ay H."/>
            <person name="Saygin H."/>
        </authorList>
    </citation>
    <scope>NUCLEOTIDE SEQUENCE [LARGE SCALE GENOMIC DNA]</scope>
    <source>
        <strain evidence="2 3">6K102</strain>
    </source>
</reference>
<sequence length="160" mass="16505">MSGLRVAPGTAIGVVHLSGRGRVRDVGGERLTGADLGERLGERVTLVQFSTAFCQPCRATRRILSDVSTLVPGVRHVEIDAESRLDLVRRLQIMRTPTVLVLDVAGAVVKRASGLPRKADVLVAVGDAVGDAVADAVADPVADPVTDAATDAATGPLPPG</sequence>
<keyword evidence="3" id="KW-1185">Reference proteome</keyword>
<dbReference type="InterPro" id="IPR013766">
    <property type="entry name" value="Thioredoxin_domain"/>
</dbReference>
<evidence type="ECO:0000259" key="1">
    <source>
        <dbReference type="Pfam" id="PF00085"/>
    </source>
</evidence>